<gene>
    <name evidence="1" type="ORF">RFI_37717</name>
</gene>
<evidence type="ECO:0008006" key="3">
    <source>
        <dbReference type="Google" id="ProtNLM"/>
    </source>
</evidence>
<name>X6LEE4_RETFI</name>
<reference evidence="1 2" key="1">
    <citation type="journal article" date="2013" name="Curr. Biol.">
        <title>The Genome of the Foraminiferan Reticulomyxa filosa.</title>
        <authorList>
            <person name="Glockner G."/>
            <person name="Hulsmann N."/>
            <person name="Schleicher M."/>
            <person name="Noegel A.A."/>
            <person name="Eichinger L."/>
            <person name="Gallinger C."/>
            <person name="Pawlowski J."/>
            <person name="Sierra R."/>
            <person name="Euteneuer U."/>
            <person name="Pillet L."/>
            <person name="Moustafa A."/>
            <person name="Platzer M."/>
            <person name="Groth M."/>
            <person name="Szafranski K."/>
            <person name="Schliwa M."/>
        </authorList>
    </citation>
    <scope>NUCLEOTIDE SEQUENCE [LARGE SCALE GENOMIC DNA]</scope>
</reference>
<feature type="non-terminal residue" evidence="1">
    <location>
        <position position="142"/>
    </location>
</feature>
<dbReference type="PANTHER" id="PTHR33332">
    <property type="entry name" value="REVERSE TRANSCRIPTASE DOMAIN-CONTAINING PROTEIN"/>
    <property type="match status" value="1"/>
</dbReference>
<keyword evidence="2" id="KW-1185">Reference proteome</keyword>
<proteinExistence type="predicted"/>
<dbReference type="EMBL" id="ASPP01043025">
    <property type="protein sequence ID" value="ETN99750.1"/>
    <property type="molecule type" value="Genomic_DNA"/>
</dbReference>
<sequence length="142" mass="16364">SLDNVSLWASKWKMLLAPDKTQSITFKMKNKKKYPKMKLKLDGSNIEETDYVKYLGLIVDQQMTFQQHVNYVYGKAAKKFGYLTFLCSYKGICPSLSLYNLLYITIIRPSLEYACAFWNGAADSHKNRLERIQRVAMCGILG</sequence>
<dbReference type="OrthoDB" id="426210at2759"/>
<comment type="caution">
    <text evidence="1">The sequence shown here is derived from an EMBL/GenBank/DDBJ whole genome shotgun (WGS) entry which is preliminary data.</text>
</comment>
<organism evidence="1 2">
    <name type="scientific">Reticulomyxa filosa</name>
    <dbReference type="NCBI Taxonomy" id="46433"/>
    <lineage>
        <taxon>Eukaryota</taxon>
        <taxon>Sar</taxon>
        <taxon>Rhizaria</taxon>
        <taxon>Retaria</taxon>
        <taxon>Foraminifera</taxon>
        <taxon>Monothalamids</taxon>
        <taxon>Reticulomyxidae</taxon>
        <taxon>Reticulomyxa</taxon>
    </lineage>
</organism>
<protein>
    <recommendedName>
        <fullName evidence="3">Reverse transcriptase domain-containing protein</fullName>
    </recommendedName>
</protein>
<evidence type="ECO:0000313" key="1">
    <source>
        <dbReference type="EMBL" id="ETN99750.1"/>
    </source>
</evidence>
<evidence type="ECO:0000313" key="2">
    <source>
        <dbReference type="Proteomes" id="UP000023152"/>
    </source>
</evidence>
<accession>X6LEE4</accession>
<feature type="non-terminal residue" evidence="1">
    <location>
        <position position="1"/>
    </location>
</feature>
<dbReference type="Proteomes" id="UP000023152">
    <property type="component" value="Unassembled WGS sequence"/>
</dbReference>
<dbReference type="AlphaFoldDB" id="X6LEE4"/>